<gene>
    <name evidence="1" type="ORF">HA336_07210</name>
</gene>
<dbReference type="AlphaFoldDB" id="A0A832WSE0"/>
<proteinExistence type="predicted"/>
<dbReference type="RefSeq" id="WP_011019896.1">
    <property type="nucleotide sequence ID" value="NZ_DUJS01000005.1"/>
</dbReference>
<dbReference type="Proteomes" id="UP000619545">
    <property type="component" value="Unassembled WGS sequence"/>
</dbReference>
<reference evidence="1" key="1">
    <citation type="journal article" date="2020" name="bioRxiv">
        <title>A rank-normalized archaeal taxonomy based on genome phylogeny resolves widespread incomplete and uneven classifications.</title>
        <authorList>
            <person name="Rinke C."/>
            <person name="Chuvochina M."/>
            <person name="Mussig A.J."/>
            <person name="Chaumeil P.-A."/>
            <person name="Waite D.W."/>
            <person name="Whitman W.B."/>
            <person name="Parks D.H."/>
            <person name="Hugenholtz P."/>
        </authorList>
    </citation>
    <scope>NUCLEOTIDE SEQUENCE</scope>
    <source>
        <strain evidence="1">UBA8853</strain>
    </source>
</reference>
<accession>A0A832WSE0</accession>
<dbReference type="EMBL" id="DUJS01000005">
    <property type="protein sequence ID" value="HII71001.1"/>
    <property type="molecule type" value="Genomic_DNA"/>
</dbReference>
<evidence type="ECO:0000313" key="1">
    <source>
        <dbReference type="EMBL" id="HII71001.1"/>
    </source>
</evidence>
<sequence>MELRCPYCGSRSCVNESALSLFLRASERAARYVVKGRDDVDEDPNFRPSFGEVGICKETSKRIWVCPYCHSLIPELEPDGMTARCPECGREANVAPSRRKIVC</sequence>
<protein>
    <submittedName>
        <fullName evidence="1">Uncharacterized protein</fullName>
    </submittedName>
</protein>
<comment type="caution">
    <text evidence="1">The sequence shown here is derived from an EMBL/GenBank/DDBJ whole genome shotgun (WGS) entry which is preliminary data.</text>
</comment>
<name>A0A832WSE0_9EURY</name>
<dbReference type="OMA" id="VGEIGEC"/>
<dbReference type="GeneID" id="1478123"/>
<organism evidence="1 2">
    <name type="scientific">Methanopyrus kandleri</name>
    <dbReference type="NCBI Taxonomy" id="2320"/>
    <lineage>
        <taxon>Archaea</taxon>
        <taxon>Methanobacteriati</taxon>
        <taxon>Methanobacteriota</taxon>
        <taxon>Methanomada group</taxon>
        <taxon>Methanopyri</taxon>
        <taxon>Methanopyrales</taxon>
        <taxon>Methanopyraceae</taxon>
        <taxon>Methanopyrus</taxon>
    </lineage>
</organism>
<evidence type="ECO:0000313" key="2">
    <source>
        <dbReference type="Proteomes" id="UP000619545"/>
    </source>
</evidence>